<feature type="compositionally biased region" description="Low complexity" evidence="2">
    <location>
        <begin position="440"/>
        <end position="459"/>
    </location>
</feature>
<feature type="domain" description="RRM" evidence="3">
    <location>
        <begin position="194"/>
        <end position="273"/>
    </location>
</feature>
<dbReference type="CDD" id="cd00590">
    <property type="entry name" value="RRM_SF"/>
    <property type="match status" value="1"/>
</dbReference>
<dbReference type="EMBL" id="JBBNAG010000002">
    <property type="protein sequence ID" value="KAK9158985.1"/>
    <property type="molecule type" value="Genomic_DNA"/>
</dbReference>
<dbReference type="Proteomes" id="UP001419268">
    <property type="component" value="Unassembled WGS sequence"/>
</dbReference>
<feature type="compositionally biased region" description="Basic and acidic residues" evidence="2">
    <location>
        <begin position="43"/>
        <end position="55"/>
    </location>
</feature>
<protein>
    <recommendedName>
        <fullName evidence="3">RRM domain-containing protein</fullName>
    </recommendedName>
</protein>
<comment type="caution">
    <text evidence="4">The sequence shown here is derived from an EMBL/GenBank/DDBJ whole genome shotgun (WGS) entry which is preliminary data.</text>
</comment>
<accession>A0AAP0KX61</accession>
<proteinExistence type="predicted"/>
<dbReference type="SUPFAM" id="SSF54928">
    <property type="entry name" value="RNA-binding domain, RBD"/>
    <property type="match status" value="1"/>
</dbReference>
<sequence>MLGESKDLQDGPLPKPLDLPVHPASEHEPEHLEIAHEGPNWVPERRGDVALHEEMAVPGESVPENGNEEDDPPSEEDGRDEDEQSEPSRDLSNRITPPLRFREGKIRSWTPNRHLSGLVLRLPIKMVRVSILLIVDLCLILEGQGTLALAHPTRAIDDLFRARCQGQEADQGKFLSFYIPVVSLDSSDVENPGDNLYVTGLSPRITKREIEKHFSSEGGKVVDVHLVVDPWTRESRGFGFVTMSSVSEADRCIKYLDGSVLEGRVITVEKARRSRGRTPTPGRYLGLKTTLRMRRRSPSYSPYSRDRCSSSEREGRSYSPSSSRGRYRSRSESYSRSPVRRRYQSYSRSYSPSDRSVSPYYRRDNRSITPHGRRQSRQYRYYLRHDRSVSPYYRRHRDRSESPYYGREMYYSRRHEKSVSTSVSRSVSPRSRRSARRSYSRSVSRSPASVRSYSRSASSRYRESSRSPSPSASAGRESRSRSKSRSYSE</sequence>
<dbReference type="InterPro" id="IPR000504">
    <property type="entry name" value="RRM_dom"/>
</dbReference>
<feature type="compositionally biased region" description="Low complexity" evidence="2">
    <location>
        <begin position="344"/>
        <end position="360"/>
    </location>
</feature>
<keyword evidence="5" id="KW-1185">Reference proteome</keyword>
<evidence type="ECO:0000256" key="1">
    <source>
        <dbReference type="PROSITE-ProRule" id="PRU00176"/>
    </source>
</evidence>
<feature type="compositionally biased region" description="Basic and acidic residues" evidence="2">
    <location>
        <begin position="304"/>
        <end position="316"/>
    </location>
</feature>
<dbReference type="GO" id="GO:0003723">
    <property type="term" value="F:RNA binding"/>
    <property type="evidence" value="ECO:0007669"/>
    <property type="project" value="UniProtKB-UniRule"/>
</dbReference>
<feature type="compositionally biased region" description="Low complexity" evidence="2">
    <location>
        <begin position="466"/>
        <end position="475"/>
    </location>
</feature>
<evidence type="ECO:0000256" key="2">
    <source>
        <dbReference type="SAM" id="MobiDB-lite"/>
    </source>
</evidence>
<dbReference type="AlphaFoldDB" id="A0AAP0KX61"/>
<dbReference type="Gene3D" id="3.30.70.330">
    <property type="match status" value="1"/>
</dbReference>
<evidence type="ECO:0000313" key="4">
    <source>
        <dbReference type="EMBL" id="KAK9158985.1"/>
    </source>
</evidence>
<name>A0AAP0KX61_9MAGN</name>
<keyword evidence="1" id="KW-0694">RNA-binding</keyword>
<dbReference type="SMART" id="SM00360">
    <property type="entry name" value="RRM"/>
    <property type="match status" value="1"/>
</dbReference>
<evidence type="ECO:0000259" key="3">
    <source>
        <dbReference type="PROSITE" id="PS50102"/>
    </source>
</evidence>
<feature type="region of interest" description="Disordered" evidence="2">
    <location>
        <begin position="414"/>
        <end position="489"/>
    </location>
</feature>
<feature type="compositionally biased region" description="Basic and acidic residues" evidence="2">
    <location>
        <begin position="476"/>
        <end position="489"/>
    </location>
</feature>
<gene>
    <name evidence="4" type="ORF">Scep_005559</name>
</gene>
<feature type="compositionally biased region" description="Acidic residues" evidence="2">
    <location>
        <begin position="66"/>
        <end position="85"/>
    </location>
</feature>
<dbReference type="InterPro" id="IPR050441">
    <property type="entry name" value="RBM"/>
</dbReference>
<dbReference type="InterPro" id="IPR012677">
    <property type="entry name" value="Nucleotide-bd_a/b_plait_sf"/>
</dbReference>
<organism evidence="4 5">
    <name type="scientific">Stephania cephalantha</name>
    <dbReference type="NCBI Taxonomy" id="152367"/>
    <lineage>
        <taxon>Eukaryota</taxon>
        <taxon>Viridiplantae</taxon>
        <taxon>Streptophyta</taxon>
        <taxon>Embryophyta</taxon>
        <taxon>Tracheophyta</taxon>
        <taxon>Spermatophyta</taxon>
        <taxon>Magnoliopsida</taxon>
        <taxon>Ranunculales</taxon>
        <taxon>Menispermaceae</taxon>
        <taxon>Menispermoideae</taxon>
        <taxon>Cissampelideae</taxon>
        <taxon>Stephania</taxon>
    </lineage>
</organism>
<feature type="compositionally biased region" description="Basic and acidic residues" evidence="2">
    <location>
        <begin position="24"/>
        <end position="36"/>
    </location>
</feature>
<dbReference type="InterPro" id="IPR035979">
    <property type="entry name" value="RBD_domain_sf"/>
</dbReference>
<reference evidence="4 5" key="1">
    <citation type="submission" date="2024-01" db="EMBL/GenBank/DDBJ databases">
        <title>Genome assemblies of Stephania.</title>
        <authorList>
            <person name="Yang L."/>
        </authorList>
    </citation>
    <scope>NUCLEOTIDE SEQUENCE [LARGE SCALE GENOMIC DNA]</scope>
    <source>
        <strain evidence="4">JXDWG</strain>
        <tissue evidence="4">Leaf</tissue>
    </source>
</reference>
<feature type="compositionally biased region" description="Basic residues" evidence="2">
    <location>
        <begin position="430"/>
        <end position="439"/>
    </location>
</feature>
<evidence type="ECO:0000313" key="5">
    <source>
        <dbReference type="Proteomes" id="UP001419268"/>
    </source>
</evidence>
<feature type="compositionally biased region" description="Low complexity" evidence="2">
    <location>
        <begin position="419"/>
        <end position="429"/>
    </location>
</feature>
<feature type="region of interest" description="Disordered" evidence="2">
    <location>
        <begin position="271"/>
        <end position="380"/>
    </location>
</feature>
<dbReference type="PANTHER" id="PTHR48034">
    <property type="entry name" value="TRANSFORMER-2 SEX-DETERMINING PROTEIN-RELATED"/>
    <property type="match status" value="1"/>
</dbReference>
<feature type="region of interest" description="Disordered" evidence="2">
    <location>
        <begin position="1"/>
        <end position="97"/>
    </location>
</feature>
<dbReference type="PROSITE" id="PS50102">
    <property type="entry name" value="RRM"/>
    <property type="match status" value="1"/>
</dbReference>
<dbReference type="Pfam" id="PF00076">
    <property type="entry name" value="RRM_1"/>
    <property type="match status" value="1"/>
</dbReference>